<evidence type="ECO:0000256" key="5">
    <source>
        <dbReference type="ARBA" id="ARBA00022692"/>
    </source>
</evidence>
<evidence type="ECO:0000256" key="9">
    <source>
        <dbReference type="ARBA" id="ARBA00022989"/>
    </source>
</evidence>
<evidence type="ECO:0000256" key="13">
    <source>
        <dbReference type="SAM" id="Phobius"/>
    </source>
</evidence>
<evidence type="ECO:0000256" key="8">
    <source>
        <dbReference type="ARBA" id="ARBA00022840"/>
    </source>
</evidence>
<feature type="transmembrane region" description="Helical" evidence="13">
    <location>
        <begin position="47"/>
        <end position="66"/>
    </location>
</feature>
<feature type="transmembrane region" description="Helical" evidence="13">
    <location>
        <begin position="529"/>
        <end position="552"/>
    </location>
</feature>
<dbReference type="Pfam" id="PF00989">
    <property type="entry name" value="PAS"/>
    <property type="match status" value="1"/>
</dbReference>
<dbReference type="GO" id="GO:0016301">
    <property type="term" value="F:kinase activity"/>
    <property type="evidence" value="ECO:0007669"/>
    <property type="project" value="UniProtKB-KW"/>
</dbReference>
<name>A0A7V6A193_9BACT</name>
<protein>
    <submittedName>
        <fullName evidence="15">PAS domain S-box protein</fullName>
    </submittedName>
</protein>
<dbReference type="Pfam" id="PF02743">
    <property type="entry name" value="dCache_1"/>
    <property type="match status" value="1"/>
</dbReference>
<keyword evidence="7" id="KW-0418">Kinase</keyword>
<feature type="transmembrane region" description="Helical" evidence="13">
    <location>
        <begin position="203"/>
        <end position="224"/>
    </location>
</feature>
<dbReference type="InterPro" id="IPR029151">
    <property type="entry name" value="Sensor-like_sf"/>
</dbReference>
<keyword evidence="10" id="KW-0902">Two-component regulatory system</keyword>
<dbReference type="InterPro" id="IPR000014">
    <property type="entry name" value="PAS"/>
</dbReference>
<feature type="region of interest" description="Disordered" evidence="12">
    <location>
        <begin position="715"/>
        <end position="734"/>
    </location>
</feature>
<dbReference type="AlphaFoldDB" id="A0A7V6A193"/>
<keyword evidence="4" id="KW-0808">Transferase</keyword>
<feature type="transmembrane region" description="Helical" evidence="13">
    <location>
        <begin position="162"/>
        <end position="183"/>
    </location>
</feature>
<dbReference type="InterPro" id="IPR033479">
    <property type="entry name" value="dCache_1"/>
</dbReference>
<accession>A0A7V6A193</accession>
<dbReference type="InterPro" id="IPR035965">
    <property type="entry name" value="PAS-like_dom_sf"/>
</dbReference>
<reference evidence="15" key="1">
    <citation type="journal article" date="2020" name="mSystems">
        <title>Genome- and Community-Level Interaction Insights into Carbon Utilization and Element Cycling Functions of Hydrothermarchaeota in Hydrothermal Sediment.</title>
        <authorList>
            <person name="Zhou Z."/>
            <person name="Liu Y."/>
            <person name="Xu W."/>
            <person name="Pan J."/>
            <person name="Luo Z.H."/>
            <person name="Li M."/>
        </authorList>
    </citation>
    <scope>NUCLEOTIDE SEQUENCE [LARGE SCALE GENOMIC DNA]</scope>
    <source>
        <strain evidence="15">SpSt-767</strain>
    </source>
</reference>
<evidence type="ECO:0000313" key="15">
    <source>
        <dbReference type="EMBL" id="HHS28203.1"/>
    </source>
</evidence>
<dbReference type="SUPFAM" id="SSF55785">
    <property type="entry name" value="PYP-like sensor domain (PAS domain)"/>
    <property type="match status" value="1"/>
</dbReference>
<dbReference type="EMBL" id="DTGR01000013">
    <property type="protein sequence ID" value="HHS28203.1"/>
    <property type="molecule type" value="Genomic_DNA"/>
</dbReference>
<keyword evidence="9 13" id="KW-1133">Transmembrane helix</keyword>
<evidence type="ECO:0000256" key="12">
    <source>
        <dbReference type="SAM" id="MobiDB-lite"/>
    </source>
</evidence>
<evidence type="ECO:0000256" key="6">
    <source>
        <dbReference type="ARBA" id="ARBA00022741"/>
    </source>
</evidence>
<comment type="subcellular location">
    <subcellularLocation>
        <location evidence="1">Cell membrane</location>
        <topology evidence="1">Multi-pass membrane protein</topology>
    </subcellularLocation>
</comment>
<keyword evidence="6" id="KW-0547">Nucleotide-binding</keyword>
<feature type="transmembrane region" description="Helical" evidence="13">
    <location>
        <begin position="72"/>
        <end position="93"/>
    </location>
</feature>
<dbReference type="GO" id="GO:0005524">
    <property type="term" value="F:ATP binding"/>
    <property type="evidence" value="ECO:0007669"/>
    <property type="project" value="UniProtKB-KW"/>
</dbReference>
<dbReference type="GO" id="GO:0006355">
    <property type="term" value="P:regulation of DNA-templated transcription"/>
    <property type="evidence" value="ECO:0007669"/>
    <property type="project" value="InterPro"/>
</dbReference>
<evidence type="ECO:0000256" key="1">
    <source>
        <dbReference type="ARBA" id="ARBA00004651"/>
    </source>
</evidence>
<evidence type="ECO:0000256" key="4">
    <source>
        <dbReference type="ARBA" id="ARBA00022679"/>
    </source>
</evidence>
<evidence type="ECO:0000259" key="14">
    <source>
        <dbReference type="PROSITE" id="PS50112"/>
    </source>
</evidence>
<evidence type="ECO:0000256" key="10">
    <source>
        <dbReference type="ARBA" id="ARBA00023012"/>
    </source>
</evidence>
<dbReference type="SMART" id="SM00091">
    <property type="entry name" value="PAS"/>
    <property type="match status" value="1"/>
</dbReference>
<evidence type="ECO:0000256" key="11">
    <source>
        <dbReference type="ARBA" id="ARBA00023136"/>
    </source>
</evidence>
<dbReference type="GO" id="GO:0005886">
    <property type="term" value="C:plasma membrane"/>
    <property type="evidence" value="ECO:0007669"/>
    <property type="project" value="UniProtKB-SubCell"/>
</dbReference>
<sequence>MAGNTFHDLFQGQMDFIFFFKGLAFFLVLAVSFLVRRDSAQRLPWHWFGLFALTQGIAAWLSLAAMNFGKSPYFLVTGEILHIISWVLLAEFGRAGVSRVLGRDSGLWLIALLLMLTALGGLKGWTGIELASRYALGLAGGLWAAAALFLEGRNFPVKERGGSLTASISVAVYGLSIALFPPAHLAASASFFTEDAFMKFTGIPLIFCQALLAFGMAAGIYGFLSWRHQVDDSPETRYRSRYMFAMLTTLAIILGLGSILTLYLGDWAHKRHERVKAEAQEFATIVVSRLNTEFKRMEEGVASLADTAWLPQALQYPDSDDLSRVNALLDHSRANLNASVCYIMNSSGLTIASSNRDAPDSFVGKNYGFRPYFKQAMAGKTGRYFAMGVTSKVPGYYVSYPIRDRLRRGFKAVAVVKVTLTDIAKELQAAGEKGNSIIALADPRGVVFLSSQPDMIFKSLWPVDEKDLADLKEQYGKDHYDAIFPAKIGDGSKVDYQGKHYLGSFAGTIHAGWSVFYFRPIELVGAYRLTGIAVACLLALLALAVLGTNFYLKESTVAKAGRFQAMFDAAPEAIGVIDPETLQFVEANRSLARQLGYNQKELLSLQLDRLISQKPEEIHAQLKRVHREGEPVRLDWRARKKDGTLIDLEVIGSWLEHQGKDQVLVFCREAESQAQPVARPAFRVQEPAAPPHAAEESISLARGMRDDLHNIAKDLRAKPARPQPEVKKSPDYTAQFDEEAKKLIKRIEEAMTKVEKIRRTSNHRPNV</sequence>
<feature type="transmembrane region" description="Helical" evidence="13">
    <location>
        <begin position="105"/>
        <end position="125"/>
    </location>
</feature>
<keyword evidence="5 13" id="KW-0812">Transmembrane</keyword>
<feature type="transmembrane region" description="Helical" evidence="13">
    <location>
        <begin position="244"/>
        <end position="264"/>
    </location>
</feature>
<dbReference type="Gene3D" id="3.30.450.20">
    <property type="entry name" value="PAS domain"/>
    <property type="match status" value="3"/>
</dbReference>
<dbReference type="GO" id="GO:0000160">
    <property type="term" value="P:phosphorelay signal transduction system"/>
    <property type="evidence" value="ECO:0007669"/>
    <property type="project" value="UniProtKB-KW"/>
</dbReference>
<feature type="transmembrane region" description="Helical" evidence="13">
    <location>
        <begin position="131"/>
        <end position="150"/>
    </location>
</feature>
<dbReference type="NCBIfam" id="TIGR00229">
    <property type="entry name" value="sensory_box"/>
    <property type="match status" value="1"/>
</dbReference>
<organism evidence="15">
    <name type="scientific">Desulfobacca acetoxidans</name>
    <dbReference type="NCBI Taxonomy" id="60893"/>
    <lineage>
        <taxon>Bacteria</taxon>
        <taxon>Pseudomonadati</taxon>
        <taxon>Thermodesulfobacteriota</taxon>
        <taxon>Desulfobaccia</taxon>
        <taxon>Desulfobaccales</taxon>
        <taxon>Desulfobaccaceae</taxon>
        <taxon>Desulfobacca</taxon>
    </lineage>
</organism>
<dbReference type="CDD" id="cd00130">
    <property type="entry name" value="PAS"/>
    <property type="match status" value="1"/>
</dbReference>
<evidence type="ECO:0000256" key="7">
    <source>
        <dbReference type="ARBA" id="ARBA00022777"/>
    </source>
</evidence>
<dbReference type="SUPFAM" id="SSF103190">
    <property type="entry name" value="Sensory domain-like"/>
    <property type="match status" value="1"/>
</dbReference>
<dbReference type="PROSITE" id="PS50112">
    <property type="entry name" value="PAS"/>
    <property type="match status" value="1"/>
</dbReference>
<keyword evidence="2" id="KW-1003">Cell membrane</keyword>
<proteinExistence type="predicted"/>
<keyword evidence="8" id="KW-0067">ATP-binding</keyword>
<keyword evidence="11 13" id="KW-0472">Membrane</keyword>
<evidence type="ECO:0000256" key="2">
    <source>
        <dbReference type="ARBA" id="ARBA00022475"/>
    </source>
</evidence>
<feature type="domain" description="PAS" evidence="14">
    <location>
        <begin position="559"/>
        <end position="629"/>
    </location>
</feature>
<dbReference type="InterPro" id="IPR013767">
    <property type="entry name" value="PAS_fold"/>
</dbReference>
<comment type="caution">
    <text evidence="15">The sequence shown here is derived from an EMBL/GenBank/DDBJ whole genome shotgun (WGS) entry which is preliminary data.</text>
</comment>
<feature type="transmembrane region" description="Helical" evidence="13">
    <location>
        <begin position="16"/>
        <end position="35"/>
    </location>
</feature>
<keyword evidence="3" id="KW-0597">Phosphoprotein</keyword>
<evidence type="ECO:0000256" key="3">
    <source>
        <dbReference type="ARBA" id="ARBA00022553"/>
    </source>
</evidence>
<gene>
    <name evidence="15" type="ORF">ENV52_00675</name>
</gene>